<evidence type="ECO:0000256" key="8">
    <source>
        <dbReference type="PIRSR" id="PIRSR001123-2"/>
    </source>
</evidence>
<dbReference type="PIRSF" id="PIRSF001123">
    <property type="entry name" value="PepA_GA"/>
    <property type="match status" value="1"/>
</dbReference>
<evidence type="ECO:0000256" key="5">
    <source>
        <dbReference type="ARBA" id="ARBA00022801"/>
    </source>
</evidence>
<dbReference type="InterPro" id="IPR008007">
    <property type="entry name" value="Peptidase_M42"/>
</dbReference>
<keyword evidence="3" id="KW-0645">Protease</keyword>
<evidence type="ECO:0000256" key="3">
    <source>
        <dbReference type="ARBA" id="ARBA00022670"/>
    </source>
</evidence>
<proteinExistence type="inferred from homology"/>
<dbReference type="PANTHER" id="PTHR32481">
    <property type="entry name" value="AMINOPEPTIDASE"/>
    <property type="match status" value="1"/>
</dbReference>
<dbReference type="EMBL" id="FOJA01000001">
    <property type="protein sequence ID" value="SEW02117.1"/>
    <property type="molecule type" value="Genomic_DNA"/>
</dbReference>
<comment type="cofactor">
    <cofactor evidence="8">
        <name>a divalent metal cation</name>
        <dbReference type="ChEBI" id="CHEBI:60240"/>
    </cofactor>
    <text evidence="8">Binds 2 divalent metal cations per subunit.</text>
</comment>
<evidence type="ECO:0000313" key="10">
    <source>
        <dbReference type="EMBL" id="SEW02117.1"/>
    </source>
</evidence>
<feature type="binding site" evidence="8">
    <location>
        <position position="206"/>
    </location>
    <ligand>
        <name>Zn(2+)</name>
        <dbReference type="ChEBI" id="CHEBI:29105"/>
        <label>2</label>
    </ligand>
</feature>
<name>A0A1I0NKT9_9EURY</name>
<dbReference type="Gene3D" id="3.40.630.10">
    <property type="entry name" value="Zn peptidases"/>
    <property type="match status" value="1"/>
</dbReference>
<dbReference type="STRING" id="355548.SAMN04487945_0966"/>
<evidence type="ECO:0000256" key="4">
    <source>
        <dbReference type="ARBA" id="ARBA00022723"/>
    </source>
</evidence>
<feature type="binding site" evidence="8">
    <location>
        <position position="66"/>
    </location>
    <ligand>
        <name>Zn(2+)</name>
        <dbReference type="ChEBI" id="CHEBI:29105"/>
        <label>1</label>
    </ligand>
</feature>
<sequence length="350" mass="37731">MAVDLDLLRELTETSGAPGHEERVRDVVRAHLPDDVEEVQTDAMGNLIATVEGSQNPDFEVLVPAHMDEIGFIVKHVHEDGFVQVDALGGWDPRILRAERATVHTDDGDIPGVIGSPPPHIEDNPDTRDRDEIRDVFIDVGLPADDVGDHVQVGDAVTLSQRLEPVGDLVTAKALDNRVSVYELLKAAERASPDVTVHWVATTQEEVGLRGAEALGPDIEPDLVLNLDTTVANDIPQFVYEEDYVTEVGEGAAVKFKDGVVIPNPKVVDHLLDVADSEGIDHQREVLGAGGTDTGPLQRTHGATPVGAISTPTRYLHTPVEAVHTDDIEHVVDLTAAFVTSLDGSEDFTL</sequence>
<dbReference type="Gene3D" id="2.40.30.40">
    <property type="entry name" value="Peptidase M42, domain 2"/>
    <property type="match status" value="1"/>
</dbReference>
<dbReference type="GO" id="GO:0004177">
    <property type="term" value="F:aminopeptidase activity"/>
    <property type="evidence" value="ECO:0007669"/>
    <property type="project" value="UniProtKB-UniRule"/>
</dbReference>
<dbReference type="GO" id="GO:0046872">
    <property type="term" value="F:metal ion binding"/>
    <property type="evidence" value="ECO:0007669"/>
    <property type="project" value="UniProtKB-UniRule"/>
</dbReference>
<accession>A0A1I0NKT9</accession>
<evidence type="ECO:0000256" key="2">
    <source>
        <dbReference type="ARBA" id="ARBA00022438"/>
    </source>
</evidence>
<dbReference type="RefSeq" id="WP_089668233.1">
    <property type="nucleotide sequence ID" value="NZ_FOJA01000001.1"/>
</dbReference>
<feature type="binding site" evidence="8">
    <location>
        <position position="228"/>
    </location>
    <ligand>
        <name>Zn(2+)</name>
        <dbReference type="ChEBI" id="CHEBI:29105"/>
        <label>1</label>
    </ligand>
</feature>
<dbReference type="SUPFAM" id="SSF101821">
    <property type="entry name" value="Aminopeptidase/glucanase lid domain"/>
    <property type="match status" value="1"/>
</dbReference>
<evidence type="ECO:0000313" key="11">
    <source>
        <dbReference type="Proteomes" id="UP000198518"/>
    </source>
</evidence>
<evidence type="ECO:0000256" key="1">
    <source>
        <dbReference type="ARBA" id="ARBA00006272"/>
    </source>
</evidence>
<dbReference type="InterPro" id="IPR051464">
    <property type="entry name" value="Peptidase_M42_aminopept"/>
</dbReference>
<feature type="binding site" evidence="8">
    <location>
        <position position="176"/>
    </location>
    <ligand>
        <name>Zn(2+)</name>
        <dbReference type="ChEBI" id="CHEBI:29105"/>
        <label>1</label>
    </ligand>
</feature>
<evidence type="ECO:0000256" key="6">
    <source>
        <dbReference type="PIRNR" id="PIRNR001123"/>
    </source>
</evidence>
<evidence type="ECO:0000256" key="7">
    <source>
        <dbReference type="PIRSR" id="PIRSR001123-1"/>
    </source>
</evidence>
<evidence type="ECO:0000256" key="9">
    <source>
        <dbReference type="SAM" id="MobiDB-lite"/>
    </source>
</evidence>
<reference evidence="10 11" key="1">
    <citation type="submission" date="2016-10" db="EMBL/GenBank/DDBJ databases">
        <authorList>
            <person name="de Groot N.N."/>
        </authorList>
    </citation>
    <scope>NUCLEOTIDE SEQUENCE [LARGE SCALE GENOMIC DNA]</scope>
    <source>
        <strain evidence="10 11">CGMCC 1.5337</strain>
    </source>
</reference>
<feature type="binding site" evidence="8">
    <location>
        <position position="317"/>
    </location>
    <ligand>
        <name>Zn(2+)</name>
        <dbReference type="ChEBI" id="CHEBI:29105"/>
        <label>2</label>
    </ligand>
</feature>
<keyword evidence="11" id="KW-1185">Reference proteome</keyword>
<dbReference type="InterPro" id="IPR023367">
    <property type="entry name" value="Peptidase_M42_dom2"/>
</dbReference>
<comment type="similarity">
    <text evidence="1 6">Belongs to the peptidase M42 family.</text>
</comment>
<gene>
    <name evidence="10" type="ORF">SAMN04487945_0966</name>
</gene>
<keyword evidence="2" id="KW-0031">Aminopeptidase</keyword>
<dbReference type="Proteomes" id="UP000198518">
    <property type="component" value="Unassembled WGS sequence"/>
</dbReference>
<dbReference type="OrthoDB" id="30642at2157"/>
<organism evidence="10 11">
    <name type="scientific">Halobacterium jilantaiense</name>
    <dbReference type="NCBI Taxonomy" id="355548"/>
    <lineage>
        <taxon>Archaea</taxon>
        <taxon>Methanobacteriati</taxon>
        <taxon>Methanobacteriota</taxon>
        <taxon>Stenosarchaea group</taxon>
        <taxon>Halobacteria</taxon>
        <taxon>Halobacteriales</taxon>
        <taxon>Halobacteriaceae</taxon>
        <taxon>Halobacterium</taxon>
    </lineage>
</organism>
<protein>
    <submittedName>
        <fullName evidence="10">Endoglucanase</fullName>
    </submittedName>
</protein>
<keyword evidence="4 8" id="KW-0479">Metal-binding</keyword>
<keyword evidence="5" id="KW-0378">Hydrolase</keyword>
<dbReference type="PANTHER" id="PTHR32481:SF0">
    <property type="entry name" value="AMINOPEPTIDASE YPDE-RELATED"/>
    <property type="match status" value="1"/>
</dbReference>
<feature type="active site" description="Proton acceptor" evidence="7">
    <location>
        <position position="205"/>
    </location>
</feature>
<feature type="binding site" evidence="8">
    <location>
        <position position="176"/>
    </location>
    <ligand>
        <name>Zn(2+)</name>
        <dbReference type="ChEBI" id="CHEBI:29105"/>
        <label>2</label>
    </ligand>
</feature>
<feature type="region of interest" description="Disordered" evidence="9">
    <location>
        <begin position="106"/>
        <end position="128"/>
    </location>
</feature>
<dbReference type="GO" id="GO:0006508">
    <property type="term" value="P:proteolysis"/>
    <property type="evidence" value="ECO:0007669"/>
    <property type="project" value="UniProtKB-KW"/>
</dbReference>
<dbReference type="SUPFAM" id="SSF53187">
    <property type="entry name" value="Zn-dependent exopeptidases"/>
    <property type="match status" value="1"/>
</dbReference>
<dbReference type="AlphaFoldDB" id="A0A1I0NKT9"/>
<dbReference type="Pfam" id="PF05343">
    <property type="entry name" value="Peptidase_M42"/>
    <property type="match status" value="1"/>
</dbReference>